<proteinExistence type="inferred from homology"/>
<keyword evidence="3" id="KW-0520">NAD</keyword>
<dbReference type="GO" id="GO:0006081">
    <property type="term" value="P:aldehyde metabolic process"/>
    <property type="evidence" value="ECO:0007669"/>
    <property type="project" value="InterPro"/>
</dbReference>
<comment type="similarity">
    <text evidence="1 4 7">Belongs to the aldehyde dehydrogenase family.</text>
</comment>
<dbReference type="Gene3D" id="3.40.605.10">
    <property type="entry name" value="Aldehyde Dehydrogenase, Chain A, domain 1"/>
    <property type="match status" value="1"/>
</dbReference>
<evidence type="ECO:0000256" key="7">
    <source>
        <dbReference type="RuleBase" id="RU003345"/>
    </source>
</evidence>
<dbReference type="AlphaFoldDB" id="A0A927C4I4"/>
<reference evidence="9" key="1">
    <citation type="submission" date="2020-09" db="EMBL/GenBank/DDBJ databases">
        <authorList>
            <person name="Yoon J.-W."/>
        </authorList>
    </citation>
    <scope>NUCLEOTIDE SEQUENCE</scope>
    <source>
        <strain evidence="9">KMU-158</strain>
    </source>
</reference>
<dbReference type="RefSeq" id="WP_190765309.1">
    <property type="nucleotide sequence ID" value="NZ_JACXLD010000005.1"/>
</dbReference>
<dbReference type="InterPro" id="IPR016162">
    <property type="entry name" value="Ald_DH_N"/>
</dbReference>
<evidence type="ECO:0000313" key="9">
    <source>
        <dbReference type="EMBL" id="MBD2859451.1"/>
    </source>
</evidence>
<dbReference type="PANTHER" id="PTHR43570">
    <property type="entry name" value="ALDEHYDE DEHYDROGENASE"/>
    <property type="match status" value="1"/>
</dbReference>
<evidence type="ECO:0000256" key="4">
    <source>
        <dbReference type="PIRNR" id="PIRNR036492"/>
    </source>
</evidence>
<evidence type="ECO:0000256" key="1">
    <source>
        <dbReference type="ARBA" id="ARBA00009986"/>
    </source>
</evidence>
<dbReference type="SUPFAM" id="SSF53720">
    <property type="entry name" value="ALDH-like"/>
    <property type="match status" value="1"/>
</dbReference>
<evidence type="ECO:0000313" key="10">
    <source>
        <dbReference type="Proteomes" id="UP000610558"/>
    </source>
</evidence>
<dbReference type="Proteomes" id="UP000610558">
    <property type="component" value="Unassembled WGS sequence"/>
</dbReference>
<evidence type="ECO:0000256" key="6">
    <source>
        <dbReference type="PROSITE-ProRule" id="PRU10007"/>
    </source>
</evidence>
<feature type="domain" description="Aldehyde dehydrogenase" evidence="8">
    <location>
        <begin position="36"/>
        <end position="448"/>
    </location>
</feature>
<evidence type="ECO:0000256" key="3">
    <source>
        <dbReference type="ARBA" id="ARBA00023027"/>
    </source>
</evidence>
<keyword evidence="2 4" id="KW-0560">Oxidoreductase</keyword>
<dbReference type="PANTHER" id="PTHR43570:SF20">
    <property type="entry name" value="ALDEHYDE DEHYDROGENASE ALDX-RELATED"/>
    <property type="match status" value="1"/>
</dbReference>
<accession>A0A927C4I4</accession>
<dbReference type="PROSITE" id="PS00687">
    <property type="entry name" value="ALDEHYDE_DEHYDR_GLU"/>
    <property type="match status" value="1"/>
</dbReference>
<keyword evidence="10" id="KW-1185">Reference proteome</keyword>
<dbReference type="InterPro" id="IPR012394">
    <property type="entry name" value="Aldehyde_DH_NAD(P)"/>
</dbReference>
<evidence type="ECO:0000259" key="8">
    <source>
        <dbReference type="Pfam" id="PF00171"/>
    </source>
</evidence>
<organism evidence="9 10">
    <name type="scientific">Spongiibacter pelagi</name>
    <dbReference type="NCBI Taxonomy" id="2760804"/>
    <lineage>
        <taxon>Bacteria</taxon>
        <taxon>Pseudomonadati</taxon>
        <taxon>Pseudomonadota</taxon>
        <taxon>Gammaproteobacteria</taxon>
        <taxon>Cellvibrionales</taxon>
        <taxon>Spongiibacteraceae</taxon>
        <taxon>Spongiibacter</taxon>
    </lineage>
</organism>
<sequence>MNVAQASPETALSPTAEMLHAAHLLQKQAYLADPEPSIAQRKADLRRLKDMVNENREAIIAAINEDYGSRARQESLFAEIISVTDAINDAISKVGKWAKPQSRHVDWTVYPGASNTVIPQPLGCVGVIVPWNFPGFLSFGPLVSAFAAGNRAMVKMSENSRAFTRLLMKISGDYFSEDKLVYFEETGDVGIEFSKIPFDLLFFTGSGETGKKVMAAAAQNLTPVIMELGGKSPAVITPNYPLAKAVDRIMYIKQFNAGQICINVDYLFVHETQLDDFIREAEAWVAKHVPDIQSPDYTSIIDARSFQRLQDTLADAEAKGAKIIKLNKSQDADPVNRKLPLHLVLNTTPDMIIRQRESFGPLLMVMTYKEQEDVVRYVNAGDRPLAFYPFSKKKSDVDYFVKHIMSGGVSVNDALFHGAQHDMPFGGVGASGMGHYHGKEGFIALSKMRPVFHQSGLSPMALLRPPYGKLGNSIYKFMTWFKS</sequence>
<dbReference type="Pfam" id="PF00171">
    <property type="entry name" value="Aldedh"/>
    <property type="match status" value="1"/>
</dbReference>
<dbReference type="Gene3D" id="3.40.309.10">
    <property type="entry name" value="Aldehyde Dehydrogenase, Chain A, domain 2"/>
    <property type="match status" value="1"/>
</dbReference>
<dbReference type="EMBL" id="JACXLD010000005">
    <property type="protein sequence ID" value="MBD2859451.1"/>
    <property type="molecule type" value="Genomic_DNA"/>
</dbReference>
<feature type="active site" evidence="5">
    <location>
        <position position="261"/>
    </location>
</feature>
<dbReference type="InterPro" id="IPR015590">
    <property type="entry name" value="Aldehyde_DH_dom"/>
</dbReference>
<protein>
    <recommendedName>
        <fullName evidence="4">Aldehyde dehydrogenase</fullName>
    </recommendedName>
</protein>
<dbReference type="InterPro" id="IPR016161">
    <property type="entry name" value="Ald_DH/histidinol_DH"/>
</dbReference>
<comment type="caution">
    <text evidence="9">The sequence shown here is derived from an EMBL/GenBank/DDBJ whole genome shotgun (WGS) entry which is preliminary data.</text>
</comment>
<dbReference type="InterPro" id="IPR029510">
    <property type="entry name" value="Ald_DH_CS_GLU"/>
</dbReference>
<feature type="active site" evidence="5 6">
    <location>
        <position position="227"/>
    </location>
</feature>
<dbReference type="GO" id="GO:0004029">
    <property type="term" value="F:aldehyde dehydrogenase (NAD+) activity"/>
    <property type="evidence" value="ECO:0007669"/>
    <property type="project" value="TreeGrafter"/>
</dbReference>
<dbReference type="PIRSF" id="PIRSF036492">
    <property type="entry name" value="ALDH"/>
    <property type="match status" value="1"/>
</dbReference>
<evidence type="ECO:0000256" key="2">
    <source>
        <dbReference type="ARBA" id="ARBA00023002"/>
    </source>
</evidence>
<evidence type="ECO:0000256" key="5">
    <source>
        <dbReference type="PIRSR" id="PIRSR036492-1"/>
    </source>
</evidence>
<dbReference type="InterPro" id="IPR016163">
    <property type="entry name" value="Ald_DH_C"/>
</dbReference>
<name>A0A927C4I4_9GAMM</name>
<dbReference type="GO" id="GO:0005737">
    <property type="term" value="C:cytoplasm"/>
    <property type="evidence" value="ECO:0007669"/>
    <property type="project" value="TreeGrafter"/>
</dbReference>
<dbReference type="CDD" id="cd07133">
    <property type="entry name" value="ALDH_CALDH_CalB"/>
    <property type="match status" value="1"/>
</dbReference>
<gene>
    <name evidence="9" type="ORF">IB286_10590</name>
</gene>